<evidence type="ECO:0000313" key="6">
    <source>
        <dbReference type="EMBL" id="QQG64413.1"/>
    </source>
</evidence>
<dbReference type="AlphaFoldDB" id="A0A7T6APC3"/>
<proteinExistence type="inferred from homology"/>
<evidence type="ECO:0000256" key="3">
    <source>
        <dbReference type="RuleBase" id="RU003457"/>
    </source>
</evidence>
<dbReference type="InterPro" id="IPR008778">
    <property type="entry name" value="Pirin_C_dom"/>
</dbReference>
<dbReference type="Pfam" id="PF05726">
    <property type="entry name" value="Pirin_C"/>
    <property type="match status" value="1"/>
</dbReference>
<comment type="cofactor">
    <cofactor evidence="2">
        <name>Fe cation</name>
        <dbReference type="ChEBI" id="CHEBI:24875"/>
    </cofactor>
    <text evidence="2">Binds 1 Fe cation per subunit.</text>
</comment>
<feature type="binding site" evidence="2">
    <location>
        <position position="59"/>
    </location>
    <ligand>
        <name>Fe cation</name>
        <dbReference type="ChEBI" id="CHEBI:24875"/>
    </ligand>
</feature>
<feature type="binding site" evidence="2">
    <location>
        <position position="103"/>
    </location>
    <ligand>
        <name>Fe cation</name>
        <dbReference type="ChEBI" id="CHEBI:24875"/>
    </ligand>
</feature>
<feature type="binding site" evidence="2">
    <location>
        <position position="105"/>
    </location>
    <ligand>
        <name>Fe cation</name>
        <dbReference type="ChEBI" id="CHEBI:24875"/>
    </ligand>
</feature>
<feature type="domain" description="Pirin C-terminal" evidence="5">
    <location>
        <begin position="174"/>
        <end position="275"/>
    </location>
</feature>
<dbReference type="KEGG" id="dog:HP555_00340"/>
<dbReference type="InterPro" id="IPR003829">
    <property type="entry name" value="Pirin_N_dom"/>
</dbReference>
<keyword evidence="2" id="KW-0408">Iron</keyword>
<feature type="binding site" evidence="2">
    <location>
        <position position="61"/>
    </location>
    <ligand>
        <name>Fe cation</name>
        <dbReference type="ChEBI" id="CHEBI:24875"/>
    </ligand>
</feature>
<dbReference type="Gene3D" id="2.60.120.10">
    <property type="entry name" value="Jelly Rolls"/>
    <property type="match status" value="2"/>
</dbReference>
<organism evidence="6 7">
    <name type="scientific">Desulfobulbus oligotrophicus</name>
    <dbReference type="NCBI Taxonomy" id="1909699"/>
    <lineage>
        <taxon>Bacteria</taxon>
        <taxon>Pseudomonadati</taxon>
        <taxon>Thermodesulfobacteriota</taxon>
        <taxon>Desulfobulbia</taxon>
        <taxon>Desulfobulbales</taxon>
        <taxon>Desulfobulbaceae</taxon>
        <taxon>Desulfobulbus</taxon>
    </lineage>
</organism>
<gene>
    <name evidence="6" type="ORF">HP555_00340</name>
</gene>
<name>A0A7T6APC3_9BACT</name>
<dbReference type="InterPro" id="IPR012093">
    <property type="entry name" value="Pirin"/>
</dbReference>
<evidence type="ECO:0000256" key="2">
    <source>
        <dbReference type="PIRSR" id="PIRSR006232-1"/>
    </source>
</evidence>
<dbReference type="CDD" id="cd02909">
    <property type="entry name" value="cupin_pirin_N"/>
    <property type="match status" value="1"/>
</dbReference>
<protein>
    <submittedName>
        <fullName evidence="6">Pirin family protein</fullName>
    </submittedName>
</protein>
<dbReference type="CDD" id="cd02247">
    <property type="entry name" value="cupin_pirin_C"/>
    <property type="match status" value="1"/>
</dbReference>
<accession>A0A7T6APC3</accession>
<reference evidence="6 7" key="1">
    <citation type="submission" date="2020-05" db="EMBL/GenBank/DDBJ databases">
        <title>Complete genome of Desulfobulbus oligotrophicus.</title>
        <authorList>
            <person name="Podar M."/>
        </authorList>
    </citation>
    <scope>NUCLEOTIDE SEQUENCE [LARGE SCALE GENOMIC DNA]</scope>
    <source>
        <strain evidence="6 7">Prop6</strain>
    </source>
</reference>
<evidence type="ECO:0000256" key="1">
    <source>
        <dbReference type="ARBA" id="ARBA00008416"/>
    </source>
</evidence>
<dbReference type="Pfam" id="PF02678">
    <property type="entry name" value="Pirin"/>
    <property type="match status" value="1"/>
</dbReference>
<dbReference type="SUPFAM" id="SSF51182">
    <property type="entry name" value="RmlC-like cupins"/>
    <property type="match status" value="1"/>
</dbReference>
<dbReference type="EMBL" id="CP054140">
    <property type="protein sequence ID" value="QQG64413.1"/>
    <property type="molecule type" value="Genomic_DNA"/>
</dbReference>
<dbReference type="RefSeq" id="WP_199263248.1">
    <property type="nucleotide sequence ID" value="NZ_CP054140.1"/>
</dbReference>
<keyword evidence="2" id="KW-0479">Metal-binding</keyword>
<evidence type="ECO:0000313" key="7">
    <source>
        <dbReference type="Proteomes" id="UP000596092"/>
    </source>
</evidence>
<dbReference type="Proteomes" id="UP000596092">
    <property type="component" value="Chromosome"/>
</dbReference>
<evidence type="ECO:0000259" key="4">
    <source>
        <dbReference type="Pfam" id="PF02678"/>
    </source>
</evidence>
<comment type="similarity">
    <text evidence="1 3">Belongs to the pirin family.</text>
</comment>
<dbReference type="PANTHER" id="PTHR13903">
    <property type="entry name" value="PIRIN-RELATED"/>
    <property type="match status" value="1"/>
</dbReference>
<dbReference type="PIRSF" id="PIRSF006232">
    <property type="entry name" value="Pirin"/>
    <property type="match status" value="1"/>
</dbReference>
<feature type="domain" description="Pirin N-terminal" evidence="4">
    <location>
        <begin position="23"/>
        <end position="120"/>
    </location>
</feature>
<dbReference type="InterPro" id="IPR011051">
    <property type="entry name" value="RmlC_Cupin_sf"/>
</dbReference>
<dbReference type="GO" id="GO:0046872">
    <property type="term" value="F:metal ion binding"/>
    <property type="evidence" value="ECO:0007669"/>
    <property type="project" value="UniProtKB-KW"/>
</dbReference>
<dbReference type="PANTHER" id="PTHR13903:SF8">
    <property type="entry name" value="PIRIN"/>
    <property type="match status" value="1"/>
</dbReference>
<evidence type="ECO:0000259" key="5">
    <source>
        <dbReference type="Pfam" id="PF05726"/>
    </source>
</evidence>
<sequence length="281" mass="30666">MKERSVHKTVRGKRAIDGAGVHLVRVIGYRTVKDFDPFLMLDAFDSTNPDDYIAGFPFHPHRGIETVTYLVKGSMEHQDSLGNKGVIVDGSCQWMTAGSGIMHQEMPQASEHMLGLQLWINLPAKNKMATPKYRDLTSENIPAVQENGAVVRVLSGTYKDTPGAMQADYVQASYFDIELEPNAGLSVNTRAGETVFFYIMTGSTSVAGAEQLAAKQAVLLDDGDVVHFKAGAEGARLMLLMGAPLKEPVAWGGPIVMNTDDELRTASFELENNTFIKERGA</sequence>
<keyword evidence="7" id="KW-1185">Reference proteome</keyword>
<dbReference type="InterPro" id="IPR014710">
    <property type="entry name" value="RmlC-like_jellyroll"/>
</dbReference>